<dbReference type="GO" id="GO:0036064">
    <property type="term" value="C:ciliary basal body"/>
    <property type="evidence" value="ECO:0007669"/>
    <property type="project" value="TreeGrafter"/>
</dbReference>
<dbReference type="PANTHER" id="PTHR28661:SF1">
    <property type="entry name" value="MICROTUBULE NUCLEATION FACTOR SSNA1"/>
    <property type="match status" value="1"/>
</dbReference>
<accession>A0A7I8W1W8</accession>
<feature type="coiled-coil region" evidence="1">
    <location>
        <begin position="21"/>
        <end position="55"/>
    </location>
</feature>
<protein>
    <submittedName>
        <fullName evidence="2">Uncharacterized protein</fullName>
    </submittedName>
</protein>
<evidence type="ECO:0000313" key="2">
    <source>
        <dbReference type="EMBL" id="CAD5122085.1"/>
    </source>
</evidence>
<keyword evidence="1" id="KW-0175">Coiled coil</keyword>
<dbReference type="PANTHER" id="PTHR28661">
    <property type="entry name" value="SJOEGREN SYNDROME NUCLEAR AUTOANTIGEN 1"/>
    <property type="match status" value="1"/>
</dbReference>
<sequence>MENKSLHMELINAMNEIMFKRDELNRQIQSDDEEKKMLENDITILQQRLNCVQQRLRCNQEVIGKMNRILTETDMAYRKIQESSQVLVSALKKHSHDVY</sequence>
<evidence type="ECO:0000256" key="1">
    <source>
        <dbReference type="SAM" id="Coils"/>
    </source>
</evidence>
<gene>
    <name evidence="2" type="ORF">DGYR_LOCUS9939</name>
</gene>
<comment type="caution">
    <text evidence="2">The sequence shown here is derived from an EMBL/GenBank/DDBJ whole genome shotgun (WGS) entry which is preliminary data.</text>
</comment>
<name>A0A7I8W1W8_9ANNE</name>
<evidence type="ECO:0000313" key="3">
    <source>
        <dbReference type="Proteomes" id="UP000549394"/>
    </source>
</evidence>
<dbReference type="OrthoDB" id="295355at2759"/>
<dbReference type="InterPro" id="IPR033362">
    <property type="entry name" value="SSNA1_fam"/>
</dbReference>
<dbReference type="AlphaFoldDB" id="A0A7I8W1W8"/>
<reference evidence="2 3" key="1">
    <citation type="submission" date="2020-08" db="EMBL/GenBank/DDBJ databases">
        <authorList>
            <person name="Hejnol A."/>
        </authorList>
    </citation>
    <scope>NUCLEOTIDE SEQUENCE [LARGE SCALE GENOMIC DNA]</scope>
</reference>
<keyword evidence="3" id="KW-1185">Reference proteome</keyword>
<dbReference type="Proteomes" id="UP000549394">
    <property type="component" value="Unassembled WGS sequence"/>
</dbReference>
<organism evidence="2 3">
    <name type="scientific">Dimorphilus gyrociliatus</name>
    <dbReference type="NCBI Taxonomy" id="2664684"/>
    <lineage>
        <taxon>Eukaryota</taxon>
        <taxon>Metazoa</taxon>
        <taxon>Spiralia</taxon>
        <taxon>Lophotrochozoa</taxon>
        <taxon>Annelida</taxon>
        <taxon>Polychaeta</taxon>
        <taxon>Polychaeta incertae sedis</taxon>
        <taxon>Dinophilidae</taxon>
        <taxon>Dimorphilus</taxon>
    </lineage>
</organism>
<dbReference type="EMBL" id="CAJFCJ010000016">
    <property type="protein sequence ID" value="CAD5122085.1"/>
    <property type="molecule type" value="Genomic_DNA"/>
</dbReference>
<proteinExistence type="predicted"/>